<sequence length="193" mass="19759">MRVLSHACLAALLMATTVAAAPALAQDSGLGQSFTGLELKGDQPISIESNSLDVDDQSAIATFSGNVSVAQGPTELRTSKLVVHYDRNGANAAGGAQPASTGSALPGSSSSIKRLEASGKVYVRSADQVATANEATFDMATQQVVMSGDVVLSKGDNVAEGCKLTIKMDTGVARLDACNSRVRMMLTPGQQGN</sequence>
<evidence type="ECO:0000256" key="2">
    <source>
        <dbReference type="SAM" id="SignalP"/>
    </source>
</evidence>
<dbReference type="Gene3D" id="2.60.450.10">
    <property type="entry name" value="Lipopolysaccharide (LPS) transport protein A like domain"/>
    <property type="match status" value="1"/>
</dbReference>
<dbReference type="STRING" id="937218.SAMN06297251_13216"/>
<evidence type="ECO:0000256" key="1">
    <source>
        <dbReference type="ARBA" id="ARBA00022729"/>
    </source>
</evidence>
<feature type="signal peptide" evidence="2">
    <location>
        <begin position="1"/>
        <end position="20"/>
    </location>
</feature>
<protein>
    <submittedName>
        <fullName evidence="4">Lipopolysaccharide export system protein LptA</fullName>
    </submittedName>
</protein>
<name>A0A1W2ES34_9HYPH</name>
<dbReference type="OrthoDB" id="9811926at2"/>
<dbReference type="Pfam" id="PF03968">
    <property type="entry name" value="LptD_N"/>
    <property type="match status" value="1"/>
</dbReference>
<dbReference type="InterPro" id="IPR052037">
    <property type="entry name" value="LPS_export_LptA"/>
</dbReference>
<dbReference type="GO" id="GO:0015920">
    <property type="term" value="P:lipopolysaccharide transport"/>
    <property type="evidence" value="ECO:0007669"/>
    <property type="project" value="TreeGrafter"/>
</dbReference>
<keyword evidence="5" id="KW-1185">Reference proteome</keyword>
<organism evidence="4 5">
    <name type="scientific">Fulvimarina manganoxydans</name>
    <dbReference type="NCBI Taxonomy" id="937218"/>
    <lineage>
        <taxon>Bacteria</taxon>
        <taxon>Pseudomonadati</taxon>
        <taxon>Pseudomonadota</taxon>
        <taxon>Alphaproteobacteria</taxon>
        <taxon>Hyphomicrobiales</taxon>
        <taxon>Aurantimonadaceae</taxon>
        <taxon>Fulvimarina</taxon>
    </lineage>
</organism>
<dbReference type="EMBL" id="FWXR01000032">
    <property type="protein sequence ID" value="SMD12455.1"/>
    <property type="molecule type" value="Genomic_DNA"/>
</dbReference>
<dbReference type="GO" id="GO:0009279">
    <property type="term" value="C:cell outer membrane"/>
    <property type="evidence" value="ECO:0007669"/>
    <property type="project" value="TreeGrafter"/>
</dbReference>
<gene>
    <name evidence="4" type="ORF">SAMN06297251_13216</name>
</gene>
<dbReference type="PANTHER" id="PTHR36504:SF1">
    <property type="entry name" value="LIPOPOLYSACCHARIDE EXPORT SYSTEM PROTEIN LPTA"/>
    <property type="match status" value="1"/>
</dbReference>
<dbReference type="GO" id="GO:0030288">
    <property type="term" value="C:outer membrane-bounded periplasmic space"/>
    <property type="evidence" value="ECO:0007669"/>
    <property type="project" value="TreeGrafter"/>
</dbReference>
<feature type="domain" description="Organic solvent tolerance-like N-terminal" evidence="3">
    <location>
        <begin position="47"/>
        <end position="171"/>
    </location>
</feature>
<feature type="chain" id="PRO_5012529208" evidence="2">
    <location>
        <begin position="21"/>
        <end position="193"/>
    </location>
</feature>
<dbReference type="InterPro" id="IPR005653">
    <property type="entry name" value="OstA-like_N"/>
</dbReference>
<reference evidence="4 5" key="1">
    <citation type="submission" date="2017-04" db="EMBL/GenBank/DDBJ databases">
        <authorList>
            <person name="Afonso C.L."/>
            <person name="Miller P.J."/>
            <person name="Scott M.A."/>
            <person name="Spackman E."/>
            <person name="Goraichik I."/>
            <person name="Dimitrov K.M."/>
            <person name="Suarez D.L."/>
            <person name="Swayne D.E."/>
        </authorList>
    </citation>
    <scope>NUCLEOTIDE SEQUENCE [LARGE SCALE GENOMIC DNA]</scope>
    <source>
        <strain evidence="4 5">CGMCC 1.10972</strain>
    </source>
</reference>
<dbReference type="Proteomes" id="UP000192656">
    <property type="component" value="Unassembled WGS sequence"/>
</dbReference>
<evidence type="ECO:0000259" key="3">
    <source>
        <dbReference type="Pfam" id="PF03968"/>
    </source>
</evidence>
<dbReference type="PANTHER" id="PTHR36504">
    <property type="entry name" value="LIPOPOLYSACCHARIDE EXPORT SYSTEM PROTEIN LPTA"/>
    <property type="match status" value="1"/>
</dbReference>
<evidence type="ECO:0000313" key="5">
    <source>
        <dbReference type="Proteomes" id="UP000192656"/>
    </source>
</evidence>
<proteinExistence type="predicted"/>
<keyword evidence="1 2" id="KW-0732">Signal</keyword>
<evidence type="ECO:0000313" key="4">
    <source>
        <dbReference type="EMBL" id="SMD12455.1"/>
    </source>
</evidence>
<dbReference type="RefSeq" id="WP_084412819.1">
    <property type="nucleotide sequence ID" value="NZ_FWXR01000032.1"/>
</dbReference>
<dbReference type="AlphaFoldDB" id="A0A1W2ES34"/>
<accession>A0A1W2ES34</accession>
<dbReference type="GO" id="GO:0017089">
    <property type="term" value="F:glycolipid transfer activity"/>
    <property type="evidence" value="ECO:0007669"/>
    <property type="project" value="TreeGrafter"/>
</dbReference>